<dbReference type="Pfam" id="PF04542">
    <property type="entry name" value="Sigma70_r2"/>
    <property type="match status" value="1"/>
</dbReference>
<dbReference type="GO" id="GO:0003677">
    <property type="term" value="F:DNA binding"/>
    <property type="evidence" value="ECO:0007669"/>
    <property type="project" value="UniProtKB-KW"/>
</dbReference>
<dbReference type="InterPro" id="IPR046531">
    <property type="entry name" value="DUF6596"/>
</dbReference>
<dbReference type="Gene3D" id="1.10.1740.10">
    <property type="match status" value="1"/>
</dbReference>
<feature type="domain" description="RNA polymerase sigma-70 region 2" evidence="7">
    <location>
        <begin position="50"/>
        <end position="110"/>
    </location>
</feature>
<dbReference type="GO" id="GO:0016987">
    <property type="term" value="F:sigma factor activity"/>
    <property type="evidence" value="ECO:0007669"/>
    <property type="project" value="UniProtKB-KW"/>
</dbReference>
<keyword evidence="2" id="KW-0805">Transcription regulation</keyword>
<dbReference type="InterPro" id="IPR013325">
    <property type="entry name" value="RNA_pol_sigma_r2"/>
</dbReference>
<dbReference type="InterPro" id="IPR007627">
    <property type="entry name" value="RNA_pol_sigma70_r2"/>
</dbReference>
<evidence type="ECO:0000259" key="7">
    <source>
        <dbReference type="Pfam" id="PF04542"/>
    </source>
</evidence>
<gene>
    <name evidence="10" type="ORF">NS506_00247</name>
</gene>
<feature type="region of interest" description="Disordered" evidence="6">
    <location>
        <begin position="1"/>
        <end position="34"/>
    </location>
</feature>
<evidence type="ECO:0000259" key="8">
    <source>
        <dbReference type="Pfam" id="PF08281"/>
    </source>
</evidence>
<sequence>MPDPLAVSEPSMVPEPSAVSERSTVPEPSAAARPERARRAIEAAWRIEWPRLVAGLTRLVGDIATAEELAQDAHVAALEQWPRAGVPPNPGGWLMLTAKHRAVDRIRRDANFARKLELLGRQTPLEEQPVFDEPGAEQPVIADDLLRMIFTACHPVLTPPARTALTLRMVGGLSTAEIARAYLVPESTVAQRIVRAKRTIADKKVPYEVPEGPELAERLDSVLEVIYLIFNEGYAATSGDSWMRAELCDDALRLARILTGLLPGEPEAHSLAALLELQASRTRARTGPDGGLILLADQDRSRWNGLYIRRGFAALARAHTLNRTLGREPGRYALQAAIATVHAMSTTTEDTDWRRIAGLYAVLAQRFPSPIVELNRAVAVSRLHGPAAGLELADAVAATGALADYHLLHAVRGDLLARLGNAEQARAAFTRAAELTGNATERELLLDRARQSGNPL</sequence>
<evidence type="ECO:0000256" key="1">
    <source>
        <dbReference type="ARBA" id="ARBA00010641"/>
    </source>
</evidence>
<dbReference type="SUPFAM" id="SSF88946">
    <property type="entry name" value="Sigma2 domain of RNA polymerase sigma factors"/>
    <property type="match status" value="1"/>
</dbReference>
<evidence type="ECO:0000256" key="5">
    <source>
        <dbReference type="ARBA" id="ARBA00023163"/>
    </source>
</evidence>
<dbReference type="Gene3D" id="1.10.10.10">
    <property type="entry name" value="Winged helix-like DNA-binding domain superfamily/Winged helix DNA-binding domain"/>
    <property type="match status" value="1"/>
</dbReference>
<evidence type="ECO:0000313" key="10">
    <source>
        <dbReference type="EMBL" id="APA94334.1"/>
    </source>
</evidence>
<organism evidence="10 11">
    <name type="scientific">Nocardia seriolae</name>
    <dbReference type="NCBI Taxonomy" id="37332"/>
    <lineage>
        <taxon>Bacteria</taxon>
        <taxon>Bacillati</taxon>
        <taxon>Actinomycetota</taxon>
        <taxon>Actinomycetes</taxon>
        <taxon>Mycobacteriales</taxon>
        <taxon>Nocardiaceae</taxon>
        <taxon>Nocardia</taxon>
    </lineage>
</organism>
<dbReference type="RefSeq" id="WP_237088100.1">
    <property type="nucleotide sequence ID" value="NZ_CP017839.1"/>
</dbReference>
<evidence type="ECO:0000256" key="6">
    <source>
        <dbReference type="SAM" id="MobiDB-lite"/>
    </source>
</evidence>
<evidence type="ECO:0000256" key="2">
    <source>
        <dbReference type="ARBA" id="ARBA00023015"/>
    </source>
</evidence>
<protein>
    <recommendedName>
        <fullName evidence="12">RNA polymerase subunit sigma-24</fullName>
    </recommendedName>
</protein>
<accession>A0ABC8AJT0</accession>
<keyword evidence="3" id="KW-0731">Sigma factor</keyword>
<dbReference type="InterPro" id="IPR014284">
    <property type="entry name" value="RNA_pol_sigma-70_dom"/>
</dbReference>
<feature type="domain" description="RNA polymerase sigma factor 70 region 4 type 2" evidence="8">
    <location>
        <begin position="148"/>
        <end position="199"/>
    </location>
</feature>
<dbReference type="Pfam" id="PF08281">
    <property type="entry name" value="Sigma70_r4_2"/>
    <property type="match status" value="1"/>
</dbReference>
<dbReference type="PANTHER" id="PTHR47756:SF1">
    <property type="entry name" value="BLL0085 PROTEIN"/>
    <property type="match status" value="1"/>
</dbReference>
<dbReference type="SUPFAM" id="SSF88659">
    <property type="entry name" value="Sigma3 and sigma4 domains of RNA polymerase sigma factors"/>
    <property type="match status" value="1"/>
</dbReference>
<dbReference type="Pfam" id="PF20239">
    <property type="entry name" value="DUF6596"/>
    <property type="match status" value="1"/>
</dbReference>
<name>A0ABC8AJT0_9NOCA</name>
<dbReference type="KEGG" id="nsr:NS506_00247"/>
<dbReference type="InterPro" id="IPR013324">
    <property type="entry name" value="RNA_pol_sigma_r3/r4-like"/>
</dbReference>
<comment type="similarity">
    <text evidence="1">Belongs to the sigma-70 factor family. ECF subfamily.</text>
</comment>
<evidence type="ECO:0000259" key="9">
    <source>
        <dbReference type="Pfam" id="PF20239"/>
    </source>
</evidence>
<dbReference type="Proteomes" id="UP000180166">
    <property type="component" value="Chromosome"/>
</dbReference>
<reference evidence="10 11" key="1">
    <citation type="submission" date="2016-10" db="EMBL/GenBank/DDBJ databases">
        <title>Genome sequence of Nocardia seriolae strain EM150506, isolated from Anguila japonica.</title>
        <authorList>
            <person name="Han H.-J."/>
        </authorList>
    </citation>
    <scope>NUCLEOTIDE SEQUENCE [LARGE SCALE GENOMIC DNA]</scope>
    <source>
        <strain evidence="10 11">EM150506</strain>
    </source>
</reference>
<keyword evidence="4" id="KW-0238">DNA-binding</keyword>
<keyword evidence="5" id="KW-0804">Transcription</keyword>
<dbReference type="PANTHER" id="PTHR47756">
    <property type="entry name" value="BLL6612 PROTEIN-RELATED"/>
    <property type="match status" value="1"/>
</dbReference>
<evidence type="ECO:0000313" key="11">
    <source>
        <dbReference type="Proteomes" id="UP000180166"/>
    </source>
</evidence>
<evidence type="ECO:0000256" key="4">
    <source>
        <dbReference type="ARBA" id="ARBA00023125"/>
    </source>
</evidence>
<evidence type="ECO:0008006" key="12">
    <source>
        <dbReference type="Google" id="ProtNLM"/>
    </source>
</evidence>
<dbReference type="InterPro" id="IPR013249">
    <property type="entry name" value="RNA_pol_sigma70_r4_t2"/>
</dbReference>
<dbReference type="AlphaFoldDB" id="A0ABC8AJT0"/>
<dbReference type="InterPro" id="IPR036388">
    <property type="entry name" value="WH-like_DNA-bd_sf"/>
</dbReference>
<proteinExistence type="inferred from homology"/>
<evidence type="ECO:0000256" key="3">
    <source>
        <dbReference type="ARBA" id="ARBA00023082"/>
    </source>
</evidence>
<dbReference type="EMBL" id="CP017839">
    <property type="protein sequence ID" value="APA94334.1"/>
    <property type="molecule type" value="Genomic_DNA"/>
</dbReference>
<dbReference type="NCBIfam" id="TIGR02937">
    <property type="entry name" value="sigma70-ECF"/>
    <property type="match status" value="1"/>
</dbReference>
<feature type="domain" description="DUF6596" evidence="9">
    <location>
        <begin position="218"/>
        <end position="319"/>
    </location>
</feature>